<evidence type="ECO:0000256" key="3">
    <source>
        <dbReference type="ARBA" id="ARBA00022448"/>
    </source>
</evidence>
<dbReference type="Gene3D" id="1.50.10.150">
    <property type="entry name" value="Voltage-dependent anion channel"/>
    <property type="match status" value="1"/>
</dbReference>
<organism evidence="9 10">
    <name type="scientific">Paractinoplanes pyxinae</name>
    <dbReference type="NCBI Taxonomy" id="2997416"/>
    <lineage>
        <taxon>Bacteria</taxon>
        <taxon>Bacillati</taxon>
        <taxon>Actinomycetota</taxon>
        <taxon>Actinomycetes</taxon>
        <taxon>Micromonosporales</taxon>
        <taxon>Micromonosporaceae</taxon>
        <taxon>Paractinoplanes</taxon>
    </lineage>
</organism>
<proteinExistence type="inferred from homology"/>
<dbReference type="Pfam" id="PF03595">
    <property type="entry name" value="SLAC1"/>
    <property type="match status" value="1"/>
</dbReference>
<dbReference type="InterPro" id="IPR004695">
    <property type="entry name" value="SLAC1/Mae1/Ssu1/TehA"/>
</dbReference>
<dbReference type="RefSeq" id="WP_267568330.1">
    <property type="nucleotide sequence ID" value="NZ_JAPNTZ010000017.1"/>
</dbReference>
<dbReference type="InterPro" id="IPR051629">
    <property type="entry name" value="Sulfite_efflux_TDT"/>
</dbReference>
<feature type="transmembrane region" description="Helical" evidence="8">
    <location>
        <begin position="64"/>
        <end position="85"/>
    </location>
</feature>
<protein>
    <submittedName>
        <fullName evidence="9">TDT family transporter</fullName>
    </submittedName>
</protein>
<comment type="similarity">
    <text evidence="2">Belongs to the tellurite-resistance/dicarboxylate transporter (TDT) family.</text>
</comment>
<evidence type="ECO:0000256" key="1">
    <source>
        <dbReference type="ARBA" id="ARBA00004651"/>
    </source>
</evidence>
<comment type="caution">
    <text evidence="9">The sequence shown here is derived from an EMBL/GenBank/DDBJ whole genome shotgun (WGS) entry which is preliminary data.</text>
</comment>
<feature type="transmembrane region" description="Helical" evidence="8">
    <location>
        <begin position="271"/>
        <end position="292"/>
    </location>
</feature>
<keyword evidence="6 8" id="KW-1133">Transmembrane helix</keyword>
<evidence type="ECO:0000256" key="4">
    <source>
        <dbReference type="ARBA" id="ARBA00022475"/>
    </source>
</evidence>
<name>A0ABT4BBA2_9ACTN</name>
<reference evidence="9" key="1">
    <citation type="submission" date="2022-11" db="EMBL/GenBank/DDBJ databases">
        <authorList>
            <person name="Somphong A."/>
            <person name="Phongsopitanun W."/>
        </authorList>
    </citation>
    <scope>NUCLEOTIDE SEQUENCE</scope>
    <source>
        <strain evidence="9">Pm04-4</strain>
    </source>
</reference>
<dbReference type="PANTHER" id="PTHR31686:SF1">
    <property type="entry name" value="SULFITE EFFLUX PUMP SSU1"/>
    <property type="match status" value="1"/>
</dbReference>
<gene>
    <name evidence="9" type="ORF">OWR29_37855</name>
</gene>
<dbReference type="PANTHER" id="PTHR31686">
    <property type="match status" value="1"/>
</dbReference>
<evidence type="ECO:0000256" key="2">
    <source>
        <dbReference type="ARBA" id="ARBA00008566"/>
    </source>
</evidence>
<evidence type="ECO:0000313" key="9">
    <source>
        <dbReference type="EMBL" id="MCY1143796.1"/>
    </source>
</evidence>
<keyword evidence="10" id="KW-1185">Reference proteome</keyword>
<dbReference type="CDD" id="cd09320">
    <property type="entry name" value="TDT_like_2"/>
    <property type="match status" value="1"/>
</dbReference>
<evidence type="ECO:0000256" key="6">
    <source>
        <dbReference type="ARBA" id="ARBA00022989"/>
    </source>
</evidence>
<keyword evidence="7 8" id="KW-0472">Membrane</keyword>
<feature type="transmembrane region" description="Helical" evidence="8">
    <location>
        <begin position="97"/>
        <end position="116"/>
    </location>
</feature>
<keyword evidence="5 8" id="KW-0812">Transmembrane</keyword>
<feature type="transmembrane region" description="Helical" evidence="8">
    <location>
        <begin position="128"/>
        <end position="154"/>
    </location>
</feature>
<feature type="transmembrane region" description="Helical" evidence="8">
    <location>
        <begin position="196"/>
        <end position="217"/>
    </location>
</feature>
<accession>A0ABT4BBA2</accession>
<evidence type="ECO:0000256" key="5">
    <source>
        <dbReference type="ARBA" id="ARBA00022692"/>
    </source>
</evidence>
<keyword evidence="4" id="KW-1003">Cell membrane</keyword>
<evidence type="ECO:0000256" key="7">
    <source>
        <dbReference type="ARBA" id="ARBA00023136"/>
    </source>
</evidence>
<dbReference type="EMBL" id="JAPNTZ010000017">
    <property type="protein sequence ID" value="MCY1143796.1"/>
    <property type="molecule type" value="Genomic_DNA"/>
</dbReference>
<dbReference type="Proteomes" id="UP001151002">
    <property type="component" value="Unassembled WGS sequence"/>
</dbReference>
<dbReference type="InterPro" id="IPR038665">
    <property type="entry name" value="Voltage-dep_anion_channel_sf"/>
</dbReference>
<comment type="subcellular location">
    <subcellularLocation>
        <location evidence="1">Cell membrane</location>
        <topology evidence="1">Multi-pass membrane protein</topology>
    </subcellularLocation>
</comment>
<feature type="transmembrane region" description="Helical" evidence="8">
    <location>
        <begin position="160"/>
        <end position="184"/>
    </location>
</feature>
<feature type="transmembrane region" description="Helical" evidence="8">
    <location>
        <begin position="237"/>
        <end position="259"/>
    </location>
</feature>
<feature type="transmembrane region" description="Helical" evidence="8">
    <location>
        <begin position="298"/>
        <end position="319"/>
    </location>
</feature>
<evidence type="ECO:0000256" key="8">
    <source>
        <dbReference type="SAM" id="Phobius"/>
    </source>
</evidence>
<sequence length="352" mass="36667">MFGPNWFASVMGTGIVATAAATLPVHLPGLHAFATVMWLLATLLLITVIVAFARRGTTHATDPVLVQFWGAPPMALMTVGAGTLLLGPGRFAVTASFVLWTAGTVLGLIVAVAVPYRMMTRPGATPDAAFGGWLMPVVPPMVSVATGALLVPHVPDGRDLLLTCYALAGISLIASLVVITQIWTRLVNHQVGAARMVPTLWIVLGPLGQSVTAFHLLGRSAEGVLSDPYASGAQMIAVLYGVPVLGFALFWAALAATITIRTARSGLPFSLTWWSFTFPVGTVVTATGGLATRTGSPLLTALAVALFTVLLTAWTIVAARTVRGVRQKTLWPAAPTTASRAPTQSTAVTVGR</sequence>
<keyword evidence="3" id="KW-0813">Transport</keyword>
<evidence type="ECO:0000313" key="10">
    <source>
        <dbReference type="Proteomes" id="UP001151002"/>
    </source>
</evidence>
<feature type="transmembrane region" description="Helical" evidence="8">
    <location>
        <begin position="30"/>
        <end position="52"/>
    </location>
</feature>